<dbReference type="PRINTS" id="PR01729">
    <property type="entry name" value="SURFACELAYER"/>
</dbReference>
<dbReference type="InterPro" id="IPR055005">
    <property type="entry name" value="SlpA_D2"/>
</dbReference>
<gene>
    <name evidence="5" type="ORF">ODU72_10610</name>
</gene>
<sequence>MKKNLRIVSVAAAALLAVAPVAASAVSTVSAADSSAVTTATNSTSAANNNVSLNLNGAGDTAANAANTVNVSSNFSLNAPVKDTNNNVTANATLGGELTATLNGTTVSSSLADAAQDVTVSSTDGKTNFYSYNKNTNKLENKLNDVVAGTDYKLTLTNMGFSFGSSMKNKTITVKVAKDATLNGETGDVKVTLDQYGNATGLTYTQTLHAYNQSVTNAVYFINVNSGTTETKGAWMTLANDGKLNVSSVLDSLTKQYEAVQYSDKAFNKINITTTPADVTAELKKAGVDVDASGNFTAPDTFTVTLNAKSDVNGKTASLPVVVTVPNGKSTVVPSVAKTIMHNAYYYDKDAKRVGTDKLTRYNSVTVSPKTTTINGKAYYEVVENGKATGKFINADNIDGTKRTLKHNAYVYASSKKRANKVVLKKGTEVTTYGGSYTFKNGKQYYKIGNNTDKTYVKASNF</sequence>
<keyword evidence="1" id="KW-0134">Cell wall</keyword>
<dbReference type="EMBL" id="JAOTGY010000043">
    <property type="protein sequence ID" value="MDB6259069.1"/>
    <property type="molecule type" value="Genomic_DNA"/>
</dbReference>
<proteinExistence type="predicted"/>
<feature type="signal peptide" evidence="2">
    <location>
        <begin position="1"/>
        <end position="31"/>
    </location>
</feature>
<evidence type="ECO:0000259" key="3">
    <source>
        <dbReference type="Pfam" id="PF03217"/>
    </source>
</evidence>
<dbReference type="GO" id="GO:0030115">
    <property type="term" value="C:S-layer"/>
    <property type="evidence" value="ECO:0007669"/>
    <property type="project" value="UniProtKB-SubCell"/>
</dbReference>
<keyword evidence="1" id="KW-0964">Secreted</keyword>
<reference evidence="5" key="2">
    <citation type="submission" date="2022-10" db="EMBL/GenBank/DDBJ databases">
        <authorList>
            <person name="Kostovova I."/>
            <person name="Moravkova M."/>
            <person name="Pechar R."/>
        </authorList>
    </citation>
    <scope>NUCLEOTIDE SEQUENCE</scope>
    <source>
        <strain evidence="5">M490A</strain>
    </source>
</reference>
<comment type="function">
    <text evidence="1">The S-layer is a paracrystalline mono-layered assembly of proteins which coat the surface of bacteria.</text>
</comment>
<dbReference type="GO" id="GO:0005199">
    <property type="term" value="F:structural constituent of cell wall"/>
    <property type="evidence" value="ECO:0007669"/>
    <property type="project" value="InterPro"/>
</dbReference>
<dbReference type="Proteomes" id="UP001141981">
    <property type="component" value="Unassembled WGS sequence"/>
</dbReference>
<evidence type="ECO:0000256" key="1">
    <source>
        <dbReference type="PIRNR" id="PIRNR037863"/>
    </source>
</evidence>
<protein>
    <recommendedName>
        <fullName evidence="1">S-layer protein</fullName>
    </recommendedName>
</protein>
<feature type="chain" id="PRO_5040823372" description="S-layer protein" evidence="2">
    <location>
        <begin position="32"/>
        <end position="462"/>
    </location>
</feature>
<comment type="caution">
    <text evidence="5">The sequence shown here is derived from an EMBL/GenBank/DDBJ whole genome shotgun (WGS) entry which is preliminary data.</text>
</comment>
<evidence type="ECO:0000313" key="6">
    <source>
        <dbReference type="Proteomes" id="UP001141981"/>
    </source>
</evidence>
<feature type="domain" description="S-layer protein C-terminal" evidence="3">
    <location>
        <begin position="396"/>
        <end position="460"/>
    </location>
</feature>
<evidence type="ECO:0000313" key="5">
    <source>
        <dbReference type="EMBL" id="MDB6259069.1"/>
    </source>
</evidence>
<feature type="domain" description="S-layer protein C-terminal" evidence="3">
    <location>
        <begin position="332"/>
        <end position="395"/>
    </location>
</feature>
<dbReference type="Pfam" id="PF22797">
    <property type="entry name" value="SlpA_D2"/>
    <property type="match status" value="1"/>
</dbReference>
<evidence type="ECO:0000256" key="2">
    <source>
        <dbReference type="SAM" id="SignalP"/>
    </source>
</evidence>
<dbReference type="PIRSF" id="PIRSF037863">
    <property type="entry name" value="SLAP"/>
    <property type="match status" value="1"/>
</dbReference>
<comment type="subcellular location">
    <subcellularLocation>
        <location evidence="1">Secreted</location>
        <location evidence="1">Cell wall</location>
        <location evidence="1">S-layer</location>
    </subcellularLocation>
    <text evidence="1">This bacterium is covered by a S-layer with hexagonal symmetry.</text>
</comment>
<name>A0A9X3W6V3_LACAM</name>
<keyword evidence="1" id="KW-0701">S-layer</keyword>
<dbReference type="Pfam" id="PF03217">
    <property type="entry name" value="SlpA"/>
    <property type="match status" value="2"/>
</dbReference>
<dbReference type="RefSeq" id="WP_271864776.1">
    <property type="nucleotide sequence ID" value="NZ_JAOTGR010000032.1"/>
</dbReference>
<dbReference type="AlphaFoldDB" id="A0A9X3W6V3"/>
<feature type="domain" description="S-layer protein" evidence="4">
    <location>
        <begin position="227"/>
        <end position="327"/>
    </location>
</feature>
<organism evidence="5 6">
    <name type="scientific">Lactobacillus amylovorus</name>
    <dbReference type="NCBI Taxonomy" id="1604"/>
    <lineage>
        <taxon>Bacteria</taxon>
        <taxon>Bacillati</taxon>
        <taxon>Bacillota</taxon>
        <taxon>Bacilli</taxon>
        <taxon>Lactobacillales</taxon>
        <taxon>Lactobacillaceae</taxon>
        <taxon>Lactobacillus</taxon>
    </lineage>
</organism>
<dbReference type="InterPro" id="IPR024968">
    <property type="entry name" value="SlpA_C_lactobacillus"/>
</dbReference>
<reference evidence="5" key="1">
    <citation type="journal article" date="2022" name="Microorganisms">
        <title>Antibiotic Susceptibility, Resistance Gene Determinants and Corresponding Genomic Regions in Lactobacillus amylovorus Isolates Derived from Wild Boars and Domestic Pigs.</title>
        <authorList>
            <person name="Moravkova M."/>
            <person name="Kostovova I."/>
            <person name="Kavanova K."/>
            <person name="Pechar R."/>
            <person name="Stanek S."/>
            <person name="Brychta A."/>
            <person name="Zeman M."/>
            <person name="Kubasova T."/>
        </authorList>
    </citation>
    <scope>NUCLEOTIDE SEQUENCE</scope>
    <source>
        <strain evidence="5">M490A</strain>
    </source>
</reference>
<keyword evidence="2" id="KW-0732">Signal</keyword>
<evidence type="ECO:0000259" key="4">
    <source>
        <dbReference type="Pfam" id="PF22797"/>
    </source>
</evidence>
<accession>A0A9X3W6V3</accession>
<dbReference type="GO" id="GO:0009274">
    <property type="term" value="C:peptidoglycan-based cell wall"/>
    <property type="evidence" value="ECO:0007669"/>
    <property type="project" value="InterPro"/>
</dbReference>
<dbReference type="InterPro" id="IPR004903">
    <property type="entry name" value="S-layer_prot"/>
</dbReference>